<dbReference type="Gene3D" id="3.40.50.720">
    <property type="entry name" value="NAD(P)-binding Rossmann-like Domain"/>
    <property type="match status" value="1"/>
</dbReference>
<dbReference type="InterPro" id="IPR051450">
    <property type="entry name" value="Gfo/Idh/MocA_Oxidoreductases"/>
</dbReference>
<proteinExistence type="predicted"/>
<dbReference type="Pfam" id="PF02894">
    <property type="entry name" value="GFO_IDH_MocA_C"/>
    <property type="match status" value="1"/>
</dbReference>
<dbReference type="InterPro" id="IPR004104">
    <property type="entry name" value="Gfo/Idh/MocA-like_OxRdtase_C"/>
</dbReference>
<reference evidence="3 4" key="1">
    <citation type="submission" date="2013-03" db="EMBL/GenBank/DDBJ databases">
        <title>The Genome Sequence of Phialophora europaea CBS 101466.</title>
        <authorList>
            <consortium name="The Broad Institute Genomics Platform"/>
            <person name="Cuomo C."/>
            <person name="de Hoog S."/>
            <person name="Gorbushina A."/>
            <person name="Walker B."/>
            <person name="Young S.K."/>
            <person name="Zeng Q."/>
            <person name="Gargeya S."/>
            <person name="Fitzgerald M."/>
            <person name="Haas B."/>
            <person name="Abouelleil A."/>
            <person name="Allen A.W."/>
            <person name="Alvarado L."/>
            <person name="Arachchi H.M."/>
            <person name="Berlin A.M."/>
            <person name="Chapman S.B."/>
            <person name="Gainer-Dewar J."/>
            <person name="Goldberg J."/>
            <person name="Griggs A."/>
            <person name="Gujja S."/>
            <person name="Hansen M."/>
            <person name="Howarth C."/>
            <person name="Imamovic A."/>
            <person name="Ireland A."/>
            <person name="Larimer J."/>
            <person name="McCowan C."/>
            <person name="Murphy C."/>
            <person name="Pearson M."/>
            <person name="Poon T.W."/>
            <person name="Priest M."/>
            <person name="Roberts A."/>
            <person name="Saif S."/>
            <person name="Shea T."/>
            <person name="Sisk P."/>
            <person name="Sykes S."/>
            <person name="Wortman J."/>
            <person name="Nusbaum C."/>
            <person name="Birren B."/>
        </authorList>
    </citation>
    <scope>NUCLEOTIDE SEQUENCE [LARGE SCALE GENOMIC DNA]</scope>
    <source>
        <strain evidence="3 4">CBS 101466</strain>
    </source>
</reference>
<dbReference type="Pfam" id="PF01408">
    <property type="entry name" value="GFO_IDH_MocA"/>
    <property type="match status" value="1"/>
</dbReference>
<accession>W2RU62</accession>
<dbReference type="HOGENOM" id="CLU_023194_1_1_1"/>
<dbReference type="PANTHER" id="PTHR43377:SF1">
    <property type="entry name" value="BILIVERDIN REDUCTASE A"/>
    <property type="match status" value="1"/>
</dbReference>
<dbReference type="GeneID" id="19972870"/>
<dbReference type="STRING" id="1220924.W2RU62"/>
<dbReference type="InterPro" id="IPR000683">
    <property type="entry name" value="Gfo/Idh/MocA-like_OxRdtase_N"/>
</dbReference>
<evidence type="ECO:0000259" key="2">
    <source>
        <dbReference type="Pfam" id="PF02894"/>
    </source>
</evidence>
<feature type="domain" description="Gfo/Idh/MocA-like oxidoreductase N-terminal" evidence="1">
    <location>
        <begin position="10"/>
        <end position="127"/>
    </location>
</feature>
<dbReference type="EMBL" id="KB822721">
    <property type="protein sequence ID" value="ETN39308.1"/>
    <property type="molecule type" value="Genomic_DNA"/>
</dbReference>
<protein>
    <recommendedName>
        <fullName evidence="5">Gfo/Idh/MocA-like oxidoreductase N-terminal domain-containing protein</fullName>
    </recommendedName>
</protein>
<dbReference type="RefSeq" id="XP_008718093.1">
    <property type="nucleotide sequence ID" value="XM_008719871.1"/>
</dbReference>
<sequence>MGSLGHEKVTIAVIGAGVIGSHHASLVANCPDSCLSAIVDPTEAGRLLAEEYGCEYFTDTTGLLQSPSHVDAAIVCTPNSTHEPISKLLSEYGIHLLIEKPVTTTVEEGKALLKVCRQNGIRVCIGHHRRSHPSIEAAKQSLDTGSIGQCIGVSGVWVALKPNEYFNGPGAWHREKSGDVVLINLIHEVDLLQYLLGPIQRVFAESSISSRGYAAEEGVAITLKFTCGVVGTFLALDNAASPFSIEGAIGESPLYPFTGKDCYRFFGSRGTLTVPDGRLWQPECLDKGRLSGMKQSQLQWNHQDAYQRQVRNFINVARCLEEPVCSVVDGLSAVAVCEAVRRSLSEGSPVDVEQID</sequence>
<dbReference type="InParanoid" id="W2RU62"/>
<dbReference type="SUPFAM" id="SSF55347">
    <property type="entry name" value="Glyceraldehyde-3-phosphate dehydrogenase-like, C-terminal domain"/>
    <property type="match status" value="1"/>
</dbReference>
<dbReference type="InterPro" id="IPR036291">
    <property type="entry name" value="NAD(P)-bd_dom_sf"/>
</dbReference>
<dbReference type="VEuPathDB" id="FungiDB:HMPREF1541_05531"/>
<name>W2RU62_CYPE1</name>
<dbReference type="eggNOG" id="ENOG502RYAS">
    <property type="taxonomic scope" value="Eukaryota"/>
</dbReference>
<evidence type="ECO:0000313" key="3">
    <source>
        <dbReference type="EMBL" id="ETN39308.1"/>
    </source>
</evidence>
<dbReference type="Proteomes" id="UP000030752">
    <property type="component" value="Unassembled WGS sequence"/>
</dbReference>
<dbReference type="PANTHER" id="PTHR43377">
    <property type="entry name" value="BILIVERDIN REDUCTASE A"/>
    <property type="match status" value="1"/>
</dbReference>
<organism evidence="3 4">
    <name type="scientific">Cyphellophora europaea (strain CBS 101466)</name>
    <name type="common">Phialophora europaea</name>
    <dbReference type="NCBI Taxonomy" id="1220924"/>
    <lineage>
        <taxon>Eukaryota</taxon>
        <taxon>Fungi</taxon>
        <taxon>Dikarya</taxon>
        <taxon>Ascomycota</taxon>
        <taxon>Pezizomycotina</taxon>
        <taxon>Eurotiomycetes</taxon>
        <taxon>Chaetothyriomycetidae</taxon>
        <taxon>Chaetothyriales</taxon>
        <taxon>Cyphellophoraceae</taxon>
        <taxon>Cyphellophora</taxon>
    </lineage>
</organism>
<evidence type="ECO:0000259" key="1">
    <source>
        <dbReference type="Pfam" id="PF01408"/>
    </source>
</evidence>
<dbReference type="GO" id="GO:0000166">
    <property type="term" value="F:nucleotide binding"/>
    <property type="evidence" value="ECO:0007669"/>
    <property type="project" value="InterPro"/>
</dbReference>
<evidence type="ECO:0008006" key="5">
    <source>
        <dbReference type="Google" id="ProtNLM"/>
    </source>
</evidence>
<dbReference type="AlphaFoldDB" id="W2RU62"/>
<evidence type="ECO:0000313" key="4">
    <source>
        <dbReference type="Proteomes" id="UP000030752"/>
    </source>
</evidence>
<dbReference type="SUPFAM" id="SSF51735">
    <property type="entry name" value="NAD(P)-binding Rossmann-fold domains"/>
    <property type="match status" value="1"/>
</dbReference>
<dbReference type="Gene3D" id="3.30.360.10">
    <property type="entry name" value="Dihydrodipicolinate Reductase, domain 2"/>
    <property type="match status" value="1"/>
</dbReference>
<feature type="domain" description="Gfo/Idh/MocA-like oxidoreductase C-terminal" evidence="2">
    <location>
        <begin position="139"/>
        <end position="352"/>
    </location>
</feature>
<dbReference type="OrthoDB" id="446809at2759"/>
<keyword evidence="4" id="KW-1185">Reference proteome</keyword>
<gene>
    <name evidence="3" type="ORF">HMPREF1541_05531</name>
</gene>